<gene>
    <name evidence="2" type="ORF">O181_048928</name>
</gene>
<comment type="caution">
    <text evidence="2">The sequence shown here is derived from an EMBL/GenBank/DDBJ whole genome shotgun (WGS) entry which is preliminary data.</text>
</comment>
<dbReference type="AlphaFoldDB" id="A0A9Q3HKX7"/>
<protein>
    <submittedName>
        <fullName evidence="2">Uncharacterized protein</fullName>
    </submittedName>
</protein>
<keyword evidence="3" id="KW-1185">Reference proteome</keyword>
<evidence type="ECO:0000256" key="1">
    <source>
        <dbReference type="SAM" id="MobiDB-lite"/>
    </source>
</evidence>
<sequence>MIQTLEDIIRIFCAYGMEYKDHEGYTHGWVTLIPAFQLPACDSKPEHKNESQIPYINVIGKIPLKHGAETNHPKRYQRKDKTHHFPDTQVPSS</sequence>
<feature type="compositionally biased region" description="Basic residues" evidence="1">
    <location>
        <begin position="73"/>
        <end position="82"/>
    </location>
</feature>
<evidence type="ECO:0000313" key="3">
    <source>
        <dbReference type="Proteomes" id="UP000765509"/>
    </source>
</evidence>
<feature type="region of interest" description="Disordered" evidence="1">
    <location>
        <begin position="65"/>
        <end position="93"/>
    </location>
</feature>
<dbReference type="Proteomes" id="UP000765509">
    <property type="component" value="Unassembled WGS sequence"/>
</dbReference>
<dbReference type="EMBL" id="AVOT02020828">
    <property type="protein sequence ID" value="MBW0509213.1"/>
    <property type="molecule type" value="Genomic_DNA"/>
</dbReference>
<proteinExistence type="predicted"/>
<accession>A0A9Q3HKX7</accession>
<evidence type="ECO:0000313" key="2">
    <source>
        <dbReference type="EMBL" id="MBW0509213.1"/>
    </source>
</evidence>
<reference evidence="2" key="1">
    <citation type="submission" date="2021-03" db="EMBL/GenBank/DDBJ databases">
        <title>Draft genome sequence of rust myrtle Austropuccinia psidii MF-1, a brazilian biotype.</title>
        <authorList>
            <person name="Quecine M.C."/>
            <person name="Pachon D.M.R."/>
            <person name="Bonatelli M.L."/>
            <person name="Correr F.H."/>
            <person name="Franceschini L.M."/>
            <person name="Leite T.F."/>
            <person name="Margarido G.R.A."/>
            <person name="Almeida C.A."/>
            <person name="Ferrarezi J.A."/>
            <person name="Labate C.A."/>
        </authorList>
    </citation>
    <scope>NUCLEOTIDE SEQUENCE</scope>
    <source>
        <strain evidence="2">MF-1</strain>
    </source>
</reference>
<name>A0A9Q3HKX7_9BASI</name>
<organism evidence="2 3">
    <name type="scientific">Austropuccinia psidii MF-1</name>
    <dbReference type="NCBI Taxonomy" id="1389203"/>
    <lineage>
        <taxon>Eukaryota</taxon>
        <taxon>Fungi</taxon>
        <taxon>Dikarya</taxon>
        <taxon>Basidiomycota</taxon>
        <taxon>Pucciniomycotina</taxon>
        <taxon>Pucciniomycetes</taxon>
        <taxon>Pucciniales</taxon>
        <taxon>Sphaerophragmiaceae</taxon>
        <taxon>Austropuccinia</taxon>
    </lineage>
</organism>